<dbReference type="InterPro" id="IPR013126">
    <property type="entry name" value="Hsp_70_fam"/>
</dbReference>
<comment type="caution">
    <text evidence="4">The sequence shown here is derived from an EMBL/GenBank/DDBJ whole genome shotgun (WGS) entry which is preliminary data.</text>
</comment>
<reference evidence="4" key="1">
    <citation type="submission" date="2014-03" db="EMBL/GenBank/DDBJ databases">
        <authorList>
            <person name="Casaregola S."/>
        </authorList>
    </citation>
    <scope>NUCLEOTIDE SEQUENCE [LARGE SCALE GENOMIC DNA]</scope>
    <source>
        <strain evidence="4">CLIB 918</strain>
    </source>
</reference>
<dbReference type="STRING" id="1173061.A0A0J9XDB9"/>
<dbReference type="Gene3D" id="2.60.34.10">
    <property type="entry name" value="Substrate Binding Domain Of DNAk, Chain A, domain 1"/>
    <property type="match status" value="1"/>
</dbReference>
<protein>
    <submittedName>
        <fullName evidence="4">Similar to Saccharomyces cerevisiae YHR064C SSZ1 Hsp70 protein that interacts with Zuo1p (A DnaJ homolog)</fullName>
    </submittedName>
</protein>
<dbReference type="SUPFAM" id="SSF100920">
    <property type="entry name" value="Heat shock protein 70kD (HSP70), peptide-binding domain"/>
    <property type="match status" value="1"/>
</dbReference>
<gene>
    <name evidence="4" type="ORF">BN980_GECA10s03871g</name>
</gene>
<dbReference type="FunFam" id="3.90.640.10:FF:000010">
    <property type="entry name" value="heat shock 70 kDa protein 14"/>
    <property type="match status" value="1"/>
</dbReference>
<dbReference type="GO" id="GO:0005829">
    <property type="term" value="C:cytosol"/>
    <property type="evidence" value="ECO:0007669"/>
    <property type="project" value="TreeGrafter"/>
</dbReference>
<dbReference type="PROSITE" id="PS01036">
    <property type="entry name" value="HSP70_3"/>
    <property type="match status" value="1"/>
</dbReference>
<dbReference type="InterPro" id="IPR043129">
    <property type="entry name" value="ATPase_NBD"/>
</dbReference>
<dbReference type="Gene3D" id="3.30.30.30">
    <property type="match status" value="1"/>
</dbReference>
<dbReference type="Proteomes" id="UP000242525">
    <property type="component" value="Unassembled WGS sequence"/>
</dbReference>
<accession>A0A0J9XDB9</accession>
<dbReference type="AlphaFoldDB" id="A0A0J9XDB9"/>
<evidence type="ECO:0000256" key="1">
    <source>
        <dbReference type="ARBA" id="ARBA00007381"/>
    </source>
</evidence>
<sequence length="557" mass="60187">MSEEYETVIGLSFGNTSSSIAVEKDGKVEVIANQDGDRAIPSVLSYVHSDEFHGLQAKNQLIRNPKNTITYFRDFIGKPFAEVDPTYNHASAHPLEKDGFSSFSVVTAEDAEPEQLSIDKVVTRHLDRLRESAADFIGKKIDGAVVAVPTDFTDAQKKALVADAAAADLKILQIINEPTAALLAHVAARSANKTGSLESKLILVLDVGGTRTDGAVITNRGGIFTILSTHHNYELGGYKLDDALMDYFAKEFQKAHDCDPRKEARAVAKLRAESEAVKKTLSNTNSASFAVESLASGIDFHTTINRLRFELCGRPVFNQLISFVETLIKKSGFDALEFDEVLLAGGSSFVPKVVSTVSSLFDTEKTNIVAPSVDTKAINPDELVARGAALQASLISSYEQQEIEESLQPIVTVAPHTSKPIGVKIQGTGSDFATIVDANTPLPFRTSRIFETGESENVLVAVHEGDAEIVITKLEKAAVEADEEDSWSEDEEDEEVRTLVYKAGKKLAEAGLEGITKGSKVEVQINITRELKLQVAAREVKQGGVAVRGELPNATLA</sequence>
<dbReference type="PANTHER" id="PTHR45639">
    <property type="entry name" value="HSC70CB, ISOFORM G-RELATED"/>
    <property type="match status" value="1"/>
</dbReference>
<dbReference type="GO" id="GO:0140662">
    <property type="term" value="F:ATP-dependent protein folding chaperone"/>
    <property type="evidence" value="ECO:0007669"/>
    <property type="project" value="InterPro"/>
</dbReference>
<comment type="similarity">
    <text evidence="1">Belongs to the heat shock protein 70 family.</text>
</comment>
<dbReference type="InterPro" id="IPR018181">
    <property type="entry name" value="Heat_shock_70_CS"/>
</dbReference>
<dbReference type="Pfam" id="PF00012">
    <property type="entry name" value="HSP70"/>
    <property type="match status" value="1"/>
</dbReference>
<dbReference type="GO" id="GO:0005524">
    <property type="term" value="F:ATP binding"/>
    <property type="evidence" value="ECO:0007669"/>
    <property type="project" value="UniProtKB-KW"/>
</dbReference>
<keyword evidence="3" id="KW-0067">ATP-binding</keyword>
<keyword evidence="5" id="KW-1185">Reference proteome</keyword>
<dbReference type="Gene3D" id="3.30.420.40">
    <property type="match status" value="2"/>
</dbReference>
<dbReference type="GO" id="GO:0005634">
    <property type="term" value="C:nucleus"/>
    <property type="evidence" value="ECO:0007669"/>
    <property type="project" value="TreeGrafter"/>
</dbReference>
<dbReference type="InterPro" id="IPR029047">
    <property type="entry name" value="HSP70_peptide-bd_sf"/>
</dbReference>
<dbReference type="EMBL" id="CCBN010000010">
    <property type="protein sequence ID" value="CDO55353.1"/>
    <property type="molecule type" value="Genomic_DNA"/>
</dbReference>
<proteinExistence type="inferred from homology"/>
<name>A0A0J9XDB9_GEOCN</name>
<organism evidence="4 5">
    <name type="scientific">Geotrichum candidum</name>
    <name type="common">Oospora lactis</name>
    <name type="synonym">Dipodascus geotrichum</name>
    <dbReference type="NCBI Taxonomy" id="1173061"/>
    <lineage>
        <taxon>Eukaryota</taxon>
        <taxon>Fungi</taxon>
        <taxon>Dikarya</taxon>
        <taxon>Ascomycota</taxon>
        <taxon>Saccharomycotina</taxon>
        <taxon>Dipodascomycetes</taxon>
        <taxon>Dipodascales</taxon>
        <taxon>Dipodascaceae</taxon>
        <taxon>Geotrichum</taxon>
    </lineage>
</organism>
<evidence type="ECO:0000313" key="5">
    <source>
        <dbReference type="Proteomes" id="UP000242525"/>
    </source>
</evidence>
<dbReference type="PANTHER" id="PTHR45639:SF32">
    <property type="entry name" value="HEAT SHOCK PROTEIN PDR13"/>
    <property type="match status" value="1"/>
</dbReference>
<dbReference type="PRINTS" id="PR00301">
    <property type="entry name" value="HEATSHOCK70"/>
</dbReference>
<dbReference type="Gene3D" id="3.90.640.10">
    <property type="entry name" value="Actin, Chain A, domain 4"/>
    <property type="match status" value="1"/>
</dbReference>
<evidence type="ECO:0000256" key="3">
    <source>
        <dbReference type="ARBA" id="ARBA00022840"/>
    </source>
</evidence>
<keyword evidence="2" id="KW-0547">Nucleotide-binding</keyword>
<dbReference type="SUPFAM" id="SSF53067">
    <property type="entry name" value="Actin-like ATPase domain"/>
    <property type="match status" value="2"/>
</dbReference>
<evidence type="ECO:0000256" key="2">
    <source>
        <dbReference type="ARBA" id="ARBA00022741"/>
    </source>
</evidence>
<dbReference type="OrthoDB" id="29851at2759"/>
<evidence type="ECO:0000313" key="4">
    <source>
        <dbReference type="EMBL" id="CDO55353.1"/>
    </source>
</evidence>